<dbReference type="InterPro" id="IPR029062">
    <property type="entry name" value="Class_I_gatase-like"/>
</dbReference>
<dbReference type="EC" id="4.3.2.10" evidence="10"/>
<dbReference type="CDD" id="cd01748">
    <property type="entry name" value="GATase1_IGP_Synthase"/>
    <property type="match status" value="1"/>
</dbReference>
<dbReference type="GO" id="GO:0016829">
    <property type="term" value="F:lyase activity"/>
    <property type="evidence" value="ECO:0007669"/>
    <property type="project" value="UniProtKB-KW"/>
</dbReference>
<gene>
    <name evidence="10 12" type="primary">hisH</name>
    <name evidence="12" type="ORF">MZO42_13580</name>
</gene>
<evidence type="ECO:0000313" key="12">
    <source>
        <dbReference type="EMBL" id="MDT8759728.1"/>
    </source>
</evidence>
<evidence type="ECO:0000256" key="4">
    <source>
        <dbReference type="ARBA" id="ARBA00022801"/>
    </source>
</evidence>
<evidence type="ECO:0000256" key="9">
    <source>
        <dbReference type="ARBA" id="ARBA00049534"/>
    </source>
</evidence>
<organism evidence="12">
    <name type="scientific">Sphingomonas psychrotolerans</name>
    <dbReference type="NCBI Taxonomy" id="1327635"/>
    <lineage>
        <taxon>Bacteria</taxon>
        <taxon>Pseudomonadati</taxon>
        <taxon>Pseudomonadota</taxon>
        <taxon>Alphaproteobacteria</taxon>
        <taxon>Sphingomonadales</taxon>
        <taxon>Sphingomonadaceae</taxon>
        <taxon>Sphingomonas</taxon>
    </lineage>
</organism>
<dbReference type="HAMAP" id="MF_00278">
    <property type="entry name" value="HisH"/>
    <property type="match status" value="1"/>
</dbReference>
<comment type="catalytic activity">
    <reaction evidence="8 10">
        <text>5-[(5-phospho-1-deoxy-D-ribulos-1-ylimino)methylamino]-1-(5-phospho-beta-D-ribosyl)imidazole-4-carboxamide + L-glutamine = D-erythro-1-(imidazol-4-yl)glycerol 3-phosphate + 5-amino-1-(5-phospho-beta-D-ribosyl)imidazole-4-carboxamide + L-glutamate + H(+)</text>
        <dbReference type="Rhea" id="RHEA:24793"/>
        <dbReference type="ChEBI" id="CHEBI:15378"/>
        <dbReference type="ChEBI" id="CHEBI:29985"/>
        <dbReference type="ChEBI" id="CHEBI:58278"/>
        <dbReference type="ChEBI" id="CHEBI:58359"/>
        <dbReference type="ChEBI" id="CHEBI:58475"/>
        <dbReference type="ChEBI" id="CHEBI:58525"/>
        <dbReference type="EC" id="4.3.2.10"/>
    </reaction>
</comment>
<sequence length="203" mass="21649">MITIVDYGVGNIASLVNMFEHVGADTRLSADPDVIARAPQLLLPGVGSFAHAMGVLRSRGLDAALRSAAADGATLLGVCLGMQLLARHSEEGDAEGLGLVAADVRRIVPSAEGVKVPNMGWREVAPVVDTWLIPRGGETERFYFAHSYHMVCDDPADVAATVDYDGVKTVAVAHGNVFGAQFHPEKSHRFGMRLLADFARLRS</sequence>
<feature type="active site" evidence="10">
    <location>
        <position position="183"/>
    </location>
</feature>
<dbReference type="InterPro" id="IPR017926">
    <property type="entry name" value="GATASE"/>
</dbReference>
<comment type="function">
    <text evidence="10">IGPS catalyzes the conversion of PRFAR and glutamine to IGP, AICAR and glutamate. The HisH subunit catalyzes the hydrolysis of glutamine to glutamate and ammonia as part of the synthesis of IGP and AICAR. The resulting ammonia molecule is channeled to the active site of HisF.</text>
</comment>
<dbReference type="EC" id="3.5.1.2" evidence="10"/>
<proteinExistence type="inferred from homology"/>
<evidence type="ECO:0000256" key="8">
    <source>
        <dbReference type="ARBA" id="ARBA00047838"/>
    </source>
</evidence>
<dbReference type="NCBIfam" id="TIGR01855">
    <property type="entry name" value="IMP_synth_hisH"/>
    <property type="match status" value="1"/>
</dbReference>
<dbReference type="Pfam" id="PF00117">
    <property type="entry name" value="GATase"/>
    <property type="match status" value="1"/>
</dbReference>
<comment type="subunit">
    <text evidence="2 10">Heterodimer of HisH and HisF.</text>
</comment>
<evidence type="ECO:0000256" key="2">
    <source>
        <dbReference type="ARBA" id="ARBA00011152"/>
    </source>
</evidence>
<keyword evidence="10" id="KW-0963">Cytoplasm</keyword>
<keyword evidence="3 10" id="KW-0028">Amino-acid biosynthesis</keyword>
<dbReference type="PROSITE" id="PS51273">
    <property type="entry name" value="GATASE_TYPE_1"/>
    <property type="match status" value="1"/>
</dbReference>
<dbReference type="EMBL" id="JALMLT010000003">
    <property type="protein sequence ID" value="MDT8759728.1"/>
    <property type="molecule type" value="Genomic_DNA"/>
</dbReference>
<feature type="domain" description="Glutamine amidotransferase" evidence="11">
    <location>
        <begin position="4"/>
        <end position="198"/>
    </location>
</feature>
<dbReference type="PIRSF" id="PIRSF000495">
    <property type="entry name" value="Amidotransf_hisH"/>
    <property type="match status" value="1"/>
</dbReference>
<name>A0ABU3N5P8_9SPHN</name>
<keyword evidence="4 10" id="KW-0378">Hydrolase</keyword>
<dbReference type="PANTHER" id="PTHR42701:SF1">
    <property type="entry name" value="IMIDAZOLE GLYCEROL PHOSPHATE SYNTHASE SUBUNIT HISH"/>
    <property type="match status" value="1"/>
</dbReference>
<comment type="pathway">
    <text evidence="1 10">Amino-acid biosynthesis; L-histidine biosynthesis; L-histidine from 5-phospho-alpha-D-ribose 1-diphosphate: step 5/9.</text>
</comment>
<protein>
    <recommendedName>
        <fullName evidence="10">Imidazole glycerol phosphate synthase subunit HisH</fullName>
        <ecNumber evidence="10">4.3.2.10</ecNumber>
    </recommendedName>
    <alternativeName>
        <fullName evidence="10">IGP synthase glutaminase subunit</fullName>
        <ecNumber evidence="10">3.5.1.2</ecNumber>
    </alternativeName>
    <alternativeName>
        <fullName evidence="10">IGP synthase subunit HisH</fullName>
    </alternativeName>
    <alternativeName>
        <fullName evidence="10">ImGP synthase subunit HisH</fullName>
        <shortName evidence="10">IGPS subunit HisH</shortName>
    </alternativeName>
</protein>
<evidence type="ECO:0000256" key="7">
    <source>
        <dbReference type="ARBA" id="ARBA00023239"/>
    </source>
</evidence>
<reference evidence="12" key="1">
    <citation type="submission" date="2022-04" db="EMBL/GenBank/DDBJ databases">
        <title>Tomato heritable bacteria conferring resistance against bacterial wilt.</title>
        <authorList>
            <person name="Yin J."/>
        </authorList>
    </citation>
    <scope>NUCLEOTIDE SEQUENCE</scope>
    <source>
        <strain evidence="12">Cra20</strain>
    </source>
</reference>
<dbReference type="SUPFAM" id="SSF52317">
    <property type="entry name" value="Class I glutamine amidotransferase-like"/>
    <property type="match status" value="1"/>
</dbReference>
<keyword evidence="5 10" id="KW-0315">Glutamine amidotransferase</keyword>
<dbReference type="PROSITE" id="PS51274">
    <property type="entry name" value="GATASE_COBBQ"/>
    <property type="match status" value="1"/>
</dbReference>
<keyword evidence="6 10" id="KW-0368">Histidine biosynthesis</keyword>
<evidence type="ECO:0000256" key="1">
    <source>
        <dbReference type="ARBA" id="ARBA00005091"/>
    </source>
</evidence>
<keyword evidence="7 10" id="KW-0456">Lyase</keyword>
<evidence type="ECO:0000259" key="11">
    <source>
        <dbReference type="Pfam" id="PF00117"/>
    </source>
</evidence>
<comment type="subcellular location">
    <subcellularLocation>
        <location evidence="10">Cytoplasm</location>
    </subcellularLocation>
</comment>
<comment type="caution">
    <text evidence="12">The sequence shown here is derived from an EMBL/GenBank/DDBJ whole genome shotgun (WGS) entry which is preliminary data.</text>
</comment>
<feature type="active site" description="Nucleophile" evidence="10">
    <location>
        <position position="79"/>
    </location>
</feature>
<feature type="active site" evidence="10">
    <location>
        <position position="185"/>
    </location>
</feature>
<dbReference type="Gene3D" id="3.40.50.880">
    <property type="match status" value="1"/>
</dbReference>
<evidence type="ECO:0000256" key="5">
    <source>
        <dbReference type="ARBA" id="ARBA00022962"/>
    </source>
</evidence>
<evidence type="ECO:0000256" key="3">
    <source>
        <dbReference type="ARBA" id="ARBA00022605"/>
    </source>
</evidence>
<dbReference type="InterPro" id="IPR010139">
    <property type="entry name" value="Imidazole-glycPsynth_HisH"/>
</dbReference>
<evidence type="ECO:0000256" key="10">
    <source>
        <dbReference type="HAMAP-Rule" id="MF_00278"/>
    </source>
</evidence>
<evidence type="ECO:0000256" key="6">
    <source>
        <dbReference type="ARBA" id="ARBA00023102"/>
    </source>
</evidence>
<dbReference type="PANTHER" id="PTHR42701">
    <property type="entry name" value="IMIDAZOLE GLYCEROL PHOSPHATE SYNTHASE SUBUNIT HISH"/>
    <property type="match status" value="1"/>
</dbReference>
<comment type="catalytic activity">
    <reaction evidence="9 10">
        <text>L-glutamine + H2O = L-glutamate + NH4(+)</text>
        <dbReference type="Rhea" id="RHEA:15889"/>
        <dbReference type="ChEBI" id="CHEBI:15377"/>
        <dbReference type="ChEBI" id="CHEBI:28938"/>
        <dbReference type="ChEBI" id="CHEBI:29985"/>
        <dbReference type="ChEBI" id="CHEBI:58359"/>
        <dbReference type="EC" id="3.5.1.2"/>
    </reaction>
</comment>
<accession>A0ABU3N5P8</accession>